<evidence type="ECO:0000256" key="3">
    <source>
        <dbReference type="SAM" id="MobiDB-lite"/>
    </source>
</evidence>
<dbReference type="PROSITE" id="PS51334">
    <property type="entry name" value="PRONE"/>
    <property type="match status" value="1"/>
</dbReference>
<dbReference type="InterPro" id="IPR005512">
    <property type="entry name" value="PRONE_dom"/>
</dbReference>
<dbReference type="FunFam" id="1.20.58.2010:FF:000004">
    <property type="entry name" value="Rop guanine nucleotide exchange factor 1"/>
    <property type="match status" value="1"/>
</dbReference>
<dbReference type="GO" id="GO:0005886">
    <property type="term" value="C:plasma membrane"/>
    <property type="evidence" value="ECO:0007669"/>
    <property type="project" value="UniProtKB-ARBA"/>
</dbReference>
<dbReference type="Gene3D" id="1.20.58.2010">
    <property type="entry name" value="PRONE domain, subdomain 1"/>
    <property type="match status" value="2"/>
</dbReference>
<feature type="compositionally biased region" description="Acidic residues" evidence="3">
    <location>
        <begin position="1"/>
        <end position="11"/>
    </location>
</feature>
<name>A0A6A1V6V4_9ROSI</name>
<accession>A0A6A1V6V4</accession>
<sequence>MGSVSSEEDGYGSEQEQSERCGSYSLSADVSESESCSSFSCRRFDAEGGASSSMTSSPRPVAGCFGFAAPVMLPVIGGKDVVCWDQKPENRETDLSEVEMMKERFAKLLLGEDMSGGGKGVCTALAISNAITNLSATVFGELWRLEPLAPQKKAMWRREMEWLLCVSDSIVELVPSIQQFPGGGTYEVMATRPRSDLYMNLPALKKLDAMLLSMLDGFCDTEFWYVDRGIVLGEKNDSDAYASFGGRPSVRQEEKWWLPCPKVQPCGLSEDARKRLQQCRDCTNQILKAALAINSSVLAEMEIPSAYLETLPKRGKACLGDIIYRDITADQFSPECLLDCLDLSSEHHSLEIANRIEAAIHVWKQKDQRKHANHMKSRRSSWGGKVKGLVADLDKKHFLAQRAETLLQSLRLRFPGLPQTALDMNKIQFNKDVGQSILESYSRVMESLAFNIMARIDDVLYVDDATKQCAAAESMSIFNREGLGGLPIQKRMSPSPFSIHHTPYASPFATPTFCSSTPVMGSPGRAPSSLKKTSLKEAIDLKSEKLVPADFERVWSYAGNLSARRAPGNAPERD</sequence>
<dbReference type="OrthoDB" id="1053009at2759"/>
<dbReference type="InterPro" id="IPR038937">
    <property type="entry name" value="RopGEF"/>
</dbReference>
<organism evidence="5 6">
    <name type="scientific">Morella rubra</name>
    <name type="common">Chinese bayberry</name>
    <dbReference type="NCBI Taxonomy" id="262757"/>
    <lineage>
        <taxon>Eukaryota</taxon>
        <taxon>Viridiplantae</taxon>
        <taxon>Streptophyta</taxon>
        <taxon>Embryophyta</taxon>
        <taxon>Tracheophyta</taxon>
        <taxon>Spermatophyta</taxon>
        <taxon>Magnoliopsida</taxon>
        <taxon>eudicotyledons</taxon>
        <taxon>Gunneridae</taxon>
        <taxon>Pentapetalae</taxon>
        <taxon>rosids</taxon>
        <taxon>fabids</taxon>
        <taxon>Fagales</taxon>
        <taxon>Myricaceae</taxon>
        <taxon>Morella</taxon>
    </lineage>
</organism>
<gene>
    <name evidence="5" type="ORF">CJ030_MR7G014913</name>
</gene>
<evidence type="ECO:0000259" key="4">
    <source>
        <dbReference type="PROSITE" id="PS51334"/>
    </source>
</evidence>
<evidence type="ECO:0000313" key="6">
    <source>
        <dbReference type="Proteomes" id="UP000516437"/>
    </source>
</evidence>
<evidence type="ECO:0000256" key="2">
    <source>
        <dbReference type="PROSITE-ProRule" id="PRU00663"/>
    </source>
</evidence>
<proteinExistence type="predicted"/>
<feature type="region of interest" description="Disordered" evidence="3">
    <location>
        <begin position="1"/>
        <end position="26"/>
    </location>
</feature>
<dbReference type="PANTHER" id="PTHR33101:SF6">
    <property type="entry name" value="ROP GUANINE NUCLEOTIDE EXCHANGE FACTOR 1"/>
    <property type="match status" value="1"/>
</dbReference>
<dbReference type="FunFam" id="1.20.58.2010:FF:000001">
    <property type="entry name" value="Rop guanine nucleotide exchange factor 14"/>
    <property type="match status" value="1"/>
</dbReference>
<protein>
    <submittedName>
        <fullName evidence="5">Rop guanine nucleotide exchange factor 1</fullName>
    </submittedName>
</protein>
<dbReference type="EMBL" id="RXIC02000025">
    <property type="protein sequence ID" value="KAB1207628.1"/>
    <property type="molecule type" value="Genomic_DNA"/>
</dbReference>
<comment type="caution">
    <text evidence="5">The sequence shown here is derived from an EMBL/GenBank/DDBJ whole genome shotgun (WGS) entry which is preliminary data.</text>
</comment>
<evidence type="ECO:0000256" key="1">
    <source>
        <dbReference type="ARBA" id="ARBA00022658"/>
    </source>
</evidence>
<reference evidence="5 6" key="1">
    <citation type="journal article" date="2019" name="Plant Biotechnol. J.">
        <title>The red bayberry genome and genetic basis of sex determination.</title>
        <authorList>
            <person name="Jia H.M."/>
            <person name="Jia H.J."/>
            <person name="Cai Q.L."/>
            <person name="Wang Y."/>
            <person name="Zhao H.B."/>
            <person name="Yang W.F."/>
            <person name="Wang G.Y."/>
            <person name="Li Y.H."/>
            <person name="Zhan D.L."/>
            <person name="Shen Y.T."/>
            <person name="Niu Q.F."/>
            <person name="Chang L."/>
            <person name="Qiu J."/>
            <person name="Zhao L."/>
            <person name="Xie H.B."/>
            <person name="Fu W.Y."/>
            <person name="Jin J."/>
            <person name="Li X.W."/>
            <person name="Jiao Y."/>
            <person name="Zhou C.C."/>
            <person name="Tu T."/>
            <person name="Chai C.Y."/>
            <person name="Gao J.L."/>
            <person name="Fan L.J."/>
            <person name="van de Weg E."/>
            <person name="Wang J.Y."/>
            <person name="Gao Z.S."/>
        </authorList>
    </citation>
    <scope>NUCLEOTIDE SEQUENCE [LARGE SCALE GENOMIC DNA]</scope>
    <source>
        <tissue evidence="5">Leaves</tissue>
    </source>
</reference>
<dbReference type="PANTHER" id="PTHR33101">
    <property type="entry name" value="ROP GUANINE NUCLEOTIDE EXCHANGE FACTOR 1"/>
    <property type="match status" value="1"/>
</dbReference>
<dbReference type="GO" id="GO:0005085">
    <property type="term" value="F:guanyl-nucleotide exchange factor activity"/>
    <property type="evidence" value="ECO:0007669"/>
    <property type="project" value="UniProtKB-UniRule"/>
</dbReference>
<dbReference type="AlphaFoldDB" id="A0A6A1V6V4"/>
<keyword evidence="1 2" id="KW-0344">Guanine-nucleotide releasing factor</keyword>
<dbReference type="Proteomes" id="UP000516437">
    <property type="component" value="Chromosome 7"/>
</dbReference>
<dbReference type="Pfam" id="PF03759">
    <property type="entry name" value="PRONE"/>
    <property type="match status" value="1"/>
</dbReference>
<keyword evidence="6" id="KW-1185">Reference proteome</keyword>
<evidence type="ECO:0000313" key="5">
    <source>
        <dbReference type="EMBL" id="KAB1207628.1"/>
    </source>
</evidence>
<feature type="domain" description="PRONE" evidence="4">
    <location>
        <begin position="88"/>
        <end position="473"/>
    </location>
</feature>